<evidence type="ECO:0000313" key="8">
    <source>
        <dbReference type="Proteomes" id="UP000228380"/>
    </source>
</evidence>
<gene>
    <name evidence="9" type="primary">LOC103696594</name>
</gene>
<evidence type="ECO:0000256" key="5">
    <source>
        <dbReference type="ARBA" id="ARBA00023242"/>
    </source>
</evidence>
<evidence type="ECO:0000256" key="3">
    <source>
        <dbReference type="ARBA" id="ARBA00007321"/>
    </source>
</evidence>
<dbReference type="OrthoDB" id="10050372at2759"/>
<dbReference type="Proteomes" id="UP000228380">
    <property type="component" value="Unplaced"/>
</dbReference>
<keyword evidence="7" id="KW-0175">Coiled coil</keyword>
<evidence type="ECO:0000256" key="4">
    <source>
        <dbReference type="ARBA" id="ARBA00022454"/>
    </source>
</evidence>
<dbReference type="GO" id="GO:0031511">
    <property type="term" value="C:Mis6-Sim4 complex"/>
    <property type="evidence" value="ECO:0007669"/>
    <property type="project" value="TreeGrafter"/>
</dbReference>
<dbReference type="AlphaFoldDB" id="A0A8B8IZQ0"/>
<proteinExistence type="inferred from homology"/>
<dbReference type="GeneID" id="103696594"/>
<name>A0A8B8IZQ0_PHODC</name>
<dbReference type="GO" id="GO:0005634">
    <property type="term" value="C:nucleus"/>
    <property type="evidence" value="ECO:0007669"/>
    <property type="project" value="UniProtKB-SubCell"/>
</dbReference>
<sequence>MVPLSSLSCSSFEESRTPIKIIGHPLGFSILSSLRLHCIPGSSLIAGRRSPVAGRRSLVQTRRRRASSRRPTAVRSSFPTVSRTRVSWSMSAEKPPMELGKGAVNLDKAGFLDVRATSYEQLEQLRRRPYALTGEVNFIQEEDTRLETTRARLANVLRRHEELKERLSRDSDKMIFERLQKEFEAARAAQTEEISLDGEQWNEGLLATIRERVHMEADRKAMSSQTSIPPDTHFHAKTTYRIKNKQVICCLEGARIGIQYETSFAGEPCEIYHCVLESKSFLEKMTVIEHTVPFFLPIREAENDLLSSSAIKFIDHVGELLQSYVDRREQVRLIKELYGNQIGELFHSLAYNWIEFVLEDFDCKVTVSLRYADLVSVLPSRIRVLAWPVHPLKKILVGDRKGSGAALAQSIPSRLSYAEDALRTMSLPEAYAEIVLNMPRVLQQMFPQLGGA</sequence>
<keyword evidence="4" id="KW-0158">Chromosome</keyword>
<feature type="coiled-coil region" evidence="7">
    <location>
        <begin position="146"/>
        <end position="173"/>
    </location>
</feature>
<dbReference type="CDD" id="cd23836">
    <property type="entry name" value="DRWD-C_CENP-O"/>
    <property type="match status" value="1"/>
</dbReference>
<comment type="similarity">
    <text evidence="3">Belongs to the CENP-O/MCM21 family.</text>
</comment>
<dbReference type="Pfam" id="PF09496">
    <property type="entry name" value="CENP-O"/>
    <property type="match status" value="1"/>
</dbReference>
<evidence type="ECO:0000256" key="6">
    <source>
        <dbReference type="ARBA" id="ARBA00023328"/>
    </source>
</evidence>
<keyword evidence="8" id="KW-1185">Reference proteome</keyword>
<organism evidence="8 9">
    <name type="scientific">Phoenix dactylifera</name>
    <name type="common">Date palm</name>
    <dbReference type="NCBI Taxonomy" id="42345"/>
    <lineage>
        <taxon>Eukaryota</taxon>
        <taxon>Viridiplantae</taxon>
        <taxon>Streptophyta</taxon>
        <taxon>Embryophyta</taxon>
        <taxon>Tracheophyta</taxon>
        <taxon>Spermatophyta</taxon>
        <taxon>Magnoliopsida</taxon>
        <taxon>Liliopsida</taxon>
        <taxon>Arecaceae</taxon>
        <taxon>Coryphoideae</taxon>
        <taxon>Phoeniceae</taxon>
        <taxon>Phoenix</taxon>
    </lineage>
</organism>
<dbReference type="CDD" id="cd23835">
    <property type="entry name" value="DRWD-N_CENP-O"/>
    <property type="match status" value="1"/>
</dbReference>
<dbReference type="RefSeq" id="XP_026656753.2">
    <property type="nucleotide sequence ID" value="XM_026800952.2"/>
</dbReference>
<evidence type="ECO:0000256" key="7">
    <source>
        <dbReference type="SAM" id="Coils"/>
    </source>
</evidence>
<accession>A0A8B8IZQ0</accession>
<comment type="subcellular location">
    <subcellularLocation>
        <location evidence="2">Chromosome</location>
        <location evidence="2">Centromere</location>
    </subcellularLocation>
    <subcellularLocation>
        <location evidence="1">Nucleus</location>
    </subcellularLocation>
</comment>
<dbReference type="InterPro" id="IPR018464">
    <property type="entry name" value="CENP-O"/>
</dbReference>
<dbReference type="PANTHER" id="PTHR14582">
    <property type="entry name" value="INNER KINETOCHORE SUBUNIT MAL2"/>
    <property type="match status" value="1"/>
</dbReference>
<dbReference type="PANTHER" id="PTHR14582:SF1">
    <property type="entry name" value="CENTROMERE PROTEIN O"/>
    <property type="match status" value="1"/>
</dbReference>
<reference evidence="9" key="1">
    <citation type="submission" date="2025-08" db="UniProtKB">
        <authorList>
            <consortium name="RefSeq"/>
        </authorList>
    </citation>
    <scope>IDENTIFICATION</scope>
    <source>
        <tissue evidence="9">Young leaves</tissue>
    </source>
</reference>
<evidence type="ECO:0000256" key="1">
    <source>
        <dbReference type="ARBA" id="ARBA00004123"/>
    </source>
</evidence>
<keyword evidence="6" id="KW-0137">Centromere</keyword>
<keyword evidence="5" id="KW-0539">Nucleus</keyword>
<evidence type="ECO:0000313" key="9">
    <source>
        <dbReference type="RefSeq" id="XP_026656753.2"/>
    </source>
</evidence>
<protein>
    <submittedName>
        <fullName evidence="9">Uncharacterized protein LOC103696594 isoform X1</fullName>
    </submittedName>
</protein>
<evidence type="ECO:0000256" key="2">
    <source>
        <dbReference type="ARBA" id="ARBA00004584"/>
    </source>
</evidence>